<dbReference type="Proteomes" id="UP000256326">
    <property type="component" value="Unassembled WGS sequence"/>
</dbReference>
<organism evidence="1 2">
    <name type="scientific">Epilithonimonas hispanica</name>
    <dbReference type="NCBI Taxonomy" id="358687"/>
    <lineage>
        <taxon>Bacteria</taxon>
        <taxon>Pseudomonadati</taxon>
        <taxon>Bacteroidota</taxon>
        <taxon>Flavobacteriia</taxon>
        <taxon>Flavobacteriales</taxon>
        <taxon>Weeksellaceae</taxon>
        <taxon>Chryseobacterium group</taxon>
        <taxon>Epilithonimonas</taxon>
    </lineage>
</organism>
<protein>
    <submittedName>
        <fullName evidence="1">Uncharacterized protein</fullName>
    </submittedName>
</protein>
<reference evidence="1 2" key="1">
    <citation type="journal article" date="2006" name="Int. J. Syst. Evol. Microbiol.">
        <title>Chryseobacterium hispanicum sp. nov., isolated from the drinking water distribution system of Sevilla, Spain.</title>
        <authorList>
            <person name="Gallego V."/>
            <person name="Garcia M.T."/>
            <person name="Ventosa A."/>
        </authorList>
    </citation>
    <scope>NUCLEOTIDE SEQUENCE [LARGE SCALE GENOMIC DNA]</scope>
    <source>
        <strain evidence="1 2">KCTC 22104</strain>
    </source>
</reference>
<name>A0A3D9CZ28_9FLAO</name>
<keyword evidence="2" id="KW-1185">Reference proteome</keyword>
<evidence type="ECO:0000313" key="2">
    <source>
        <dbReference type="Proteomes" id="UP000256326"/>
    </source>
</evidence>
<dbReference type="OrthoDB" id="1263828at2"/>
<gene>
    <name evidence="1" type="ORF">DRF58_07930</name>
</gene>
<dbReference type="RefSeq" id="WP_116034437.1">
    <property type="nucleotide sequence ID" value="NZ_JBHLVV010000025.1"/>
</dbReference>
<dbReference type="EMBL" id="QNUG01000013">
    <property type="protein sequence ID" value="REC70898.1"/>
    <property type="molecule type" value="Genomic_DNA"/>
</dbReference>
<accession>A0A3D9CZ28</accession>
<comment type="caution">
    <text evidence="1">The sequence shown here is derived from an EMBL/GenBank/DDBJ whole genome shotgun (WGS) entry which is preliminary data.</text>
</comment>
<sequence>MDLKYFKKHWNETTGEELTDSWGHSIYFFETDFNLTVIRQIQLFQNGKSLKYDDENLQDDYGALSDQPLESEEFIDNEISKTEFYEIWNNGNPDFTKY</sequence>
<evidence type="ECO:0000313" key="1">
    <source>
        <dbReference type="EMBL" id="REC70898.1"/>
    </source>
</evidence>
<dbReference type="AlphaFoldDB" id="A0A3D9CZ28"/>
<proteinExistence type="predicted"/>